<keyword evidence="1" id="KW-1133">Transmembrane helix</keyword>
<accession>A0A366WUM4</accession>
<feature type="transmembrane region" description="Helical" evidence="1">
    <location>
        <begin position="119"/>
        <end position="141"/>
    </location>
</feature>
<dbReference type="OrthoDB" id="7857471at2"/>
<dbReference type="InterPro" id="IPR009936">
    <property type="entry name" value="DUF1468"/>
</dbReference>
<feature type="transmembrane region" description="Helical" evidence="1">
    <location>
        <begin position="69"/>
        <end position="87"/>
    </location>
</feature>
<sequence length="156" mass="16719">MRALSEGVVLFALGLFAIIGVWNVPAAADNETWAGIVPFGAGLGLLIIAAFMILGALRSPTPNDKSQSAENNAVLEILALFAIALLYQHSIRWFGYVLPTAITAPVVLYMFGVRSKVGLAVSVVLCPLIYHIIFFELLGVFPPFGEVFDLLDAIQG</sequence>
<dbReference type="Proteomes" id="UP000252706">
    <property type="component" value="Unassembled WGS sequence"/>
</dbReference>
<name>A0A366WUM4_9RHOB</name>
<evidence type="ECO:0000313" key="4">
    <source>
        <dbReference type="Proteomes" id="UP000252706"/>
    </source>
</evidence>
<feature type="transmembrane region" description="Helical" evidence="1">
    <location>
        <begin position="93"/>
        <end position="112"/>
    </location>
</feature>
<organism evidence="3 4">
    <name type="scientific">Phaeobacter gallaeciensis</name>
    <dbReference type="NCBI Taxonomy" id="60890"/>
    <lineage>
        <taxon>Bacteria</taxon>
        <taxon>Pseudomonadati</taxon>
        <taxon>Pseudomonadota</taxon>
        <taxon>Alphaproteobacteria</taxon>
        <taxon>Rhodobacterales</taxon>
        <taxon>Roseobacteraceae</taxon>
        <taxon>Phaeobacter</taxon>
    </lineage>
</organism>
<dbReference type="AlphaFoldDB" id="A0A366WUM4"/>
<evidence type="ECO:0000313" key="3">
    <source>
        <dbReference type="EMBL" id="RBW53584.1"/>
    </source>
</evidence>
<evidence type="ECO:0000256" key="1">
    <source>
        <dbReference type="SAM" id="Phobius"/>
    </source>
</evidence>
<proteinExistence type="predicted"/>
<protein>
    <submittedName>
        <fullName evidence="3">Tripartite tricarboxylate transporter TctB family protein</fullName>
    </submittedName>
</protein>
<feature type="domain" description="DUF1468" evidence="2">
    <location>
        <begin position="7"/>
        <end position="141"/>
    </location>
</feature>
<keyword evidence="1" id="KW-0472">Membrane</keyword>
<dbReference type="Pfam" id="PF07331">
    <property type="entry name" value="TctB"/>
    <property type="match status" value="1"/>
</dbReference>
<feature type="transmembrane region" description="Helical" evidence="1">
    <location>
        <begin position="36"/>
        <end position="57"/>
    </location>
</feature>
<dbReference type="EMBL" id="QOCE01000034">
    <property type="protein sequence ID" value="RBW53584.1"/>
    <property type="molecule type" value="Genomic_DNA"/>
</dbReference>
<gene>
    <name evidence="3" type="ORF">DS909_13825</name>
</gene>
<dbReference type="RefSeq" id="WP_113824059.1">
    <property type="nucleotide sequence ID" value="NZ_QOCE01000034.1"/>
</dbReference>
<keyword evidence="1" id="KW-0812">Transmembrane</keyword>
<evidence type="ECO:0000259" key="2">
    <source>
        <dbReference type="Pfam" id="PF07331"/>
    </source>
</evidence>
<reference evidence="3 4" key="1">
    <citation type="submission" date="2018-07" db="EMBL/GenBank/DDBJ databases">
        <title>Modular assembly of carbohydrate-degrading microbial communities in the ocean.</title>
        <authorList>
            <person name="Enke T.N."/>
            <person name="Datta M.S."/>
            <person name="Schwartzman J.A."/>
            <person name="Cermak N."/>
            <person name="Schmitz D.A."/>
            <person name="Barrere J."/>
            <person name="Cordero O.X."/>
        </authorList>
    </citation>
    <scope>NUCLEOTIDE SEQUENCE [LARGE SCALE GENOMIC DNA]</scope>
    <source>
        <strain evidence="3 4">C3M10</strain>
    </source>
</reference>
<comment type="caution">
    <text evidence="3">The sequence shown here is derived from an EMBL/GenBank/DDBJ whole genome shotgun (WGS) entry which is preliminary data.</text>
</comment>